<dbReference type="Pfam" id="PF04199">
    <property type="entry name" value="Cyclase"/>
    <property type="match status" value="1"/>
</dbReference>
<dbReference type="InterPro" id="IPR037175">
    <property type="entry name" value="KFase_sf"/>
</dbReference>
<name>A0A9W9LK53_9EURO</name>
<reference evidence="3" key="2">
    <citation type="journal article" date="2023" name="IMA Fungus">
        <title>Comparative genomic study of the Penicillium genus elucidates a diverse pangenome and 15 lateral gene transfer events.</title>
        <authorList>
            <person name="Petersen C."/>
            <person name="Sorensen T."/>
            <person name="Nielsen M.R."/>
            <person name="Sondergaard T.E."/>
            <person name="Sorensen J.L."/>
            <person name="Fitzpatrick D.A."/>
            <person name="Frisvad J.C."/>
            <person name="Nielsen K.L."/>
        </authorList>
    </citation>
    <scope>NUCLEOTIDE SEQUENCE</scope>
    <source>
        <strain evidence="3">IBT 21917</strain>
    </source>
</reference>
<dbReference type="EMBL" id="JAPQKO010000005">
    <property type="protein sequence ID" value="KAJ5161387.1"/>
    <property type="molecule type" value="Genomic_DNA"/>
</dbReference>
<organism evidence="3 4">
    <name type="scientific">Penicillium capsulatum</name>
    <dbReference type="NCBI Taxonomy" id="69766"/>
    <lineage>
        <taxon>Eukaryota</taxon>
        <taxon>Fungi</taxon>
        <taxon>Dikarya</taxon>
        <taxon>Ascomycota</taxon>
        <taxon>Pezizomycotina</taxon>
        <taxon>Eurotiomycetes</taxon>
        <taxon>Eurotiomycetidae</taxon>
        <taxon>Eurotiales</taxon>
        <taxon>Aspergillaceae</taxon>
        <taxon>Penicillium</taxon>
    </lineage>
</organism>
<feature type="non-terminal residue" evidence="3">
    <location>
        <position position="1"/>
    </location>
</feature>
<protein>
    <recommendedName>
        <fullName evidence="5">Cyclase</fullName>
    </recommendedName>
</protein>
<evidence type="ECO:0008006" key="5">
    <source>
        <dbReference type="Google" id="ProtNLM"/>
    </source>
</evidence>
<comment type="caution">
    <text evidence="3">The sequence shown here is derived from an EMBL/GenBank/DDBJ whole genome shotgun (WGS) entry which is preliminary data.</text>
</comment>
<feature type="region of interest" description="Disordered" evidence="2">
    <location>
        <begin position="14"/>
        <end position="41"/>
    </location>
</feature>
<dbReference type="Proteomes" id="UP001146351">
    <property type="component" value="Unassembled WGS sequence"/>
</dbReference>
<proteinExistence type="inferred from homology"/>
<dbReference type="PANTHER" id="PTHR34861:SF11">
    <property type="entry name" value="CYCLASE"/>
    <property type="match status" value="1"/>
</dbReference>
<dbReference type="SUPFAM" id="SSF102198">
    <property type="entry name" value="Putative cyclase"/>
    <property type="match status" value="1"/>
</dbReference>
<dbReference type="GO" id="GO:0019441">
    <property type="term" value="P:L-tryptophan catabolic process to kynurenine"/>
    <property type="evidence" value="ECO:0007669"/>
    <property type="project" value="InterPro"/>
</dbReference>
<gene>
    <name evidence="3" type="ORF">N7492_006779</name>
</gene>
<evidence type="ECO:0000256" key="2">
    <source>
        <dbReference type="SAM" id="MobiDB-lite"/>
    </source>
</evidence>
<dbReference type="OrthoDB" id="5396at2759"/>
<evidence type="ECO:0000313" key="3">
    <source>
        <dbReference type="EMBL" id="KAJ5161387.1"/>
    </source>
</evidence>
<keyword evidence="4" id="KW-1185">Reference proteome</keyword>
<accession>A0A9W9LK53</accession>
<evidence type="ECO:0000256" key="1">
    <source>
        <dbReference type="ARBA" id="ARBA00007865"/>
    </source>
</evidence>
<dbReference type="GO" id="GO:0004061">
    <property type="term" value="F:arylformamidase activity"/>
    <property type="evidence" value="ECO:0007669"/>
    <property type="project" value="InterPro"/>
</dbReference>
<reference evidence="3" key="1">
    <citation type="submission" date="2022-11" db="EMBL/GenBank/DDBJ databases">
        <authorList>
            <person name="Petersen C."/>
        </authorList>
    </citation>
    <scope>NUCLEOTIDE SEQUENCE</scope>
    <source>
        <strain evidence="3">IBT 21917</strain>
    </source>
</reference>
<dbReference type="PANTHER" id="PTHR34861">
    <property type="match status" value="1"/>
</dbReference>
<dbReference type="InterPro" id="IPR007325">
    <property type="entry name" value="KFase/CYL"/>
</dbReference>
<comment type="similarity">
    <text evidence="1">Belongs to the Cyclase 1 superfamily.</text>
</comment>
<sequence>VQIRGVGKWVANRPQLGQGRQRYPEGPLDPSGPRGNSWGRFGPDDELGTLNLLTPEAILQAAKEIQTGMRISLEWPLSMPTYPSFNRNPFKQELILRSPNCIYDDVLSFNSQGSTQWDGFRHYANQKMRKFYNGYTTEYIESSHAIGLHTVAEHGGITGRGVLLDYADWAATNFVPVSALQSAPVTLENMERVVHDHKHEFRKGDILFVRSGFTAAYNKLEKLSEHCKITGRYTFYLSSMPLKVMGGVASPPNAFAILLGSARNILVIRIGRKGGKG</sequence>
<dbReference type="Gene3D" id="3.50.30.50">
    <property type="entry name" value="Putative cyclase"/>
    <property type="match status" value="1"/>
</dbReference>
<dbReference type="AlphaFoldDB" id="A0A9W9LK53"/>
<evidence type="ECO:0000313" key="4">
    <source>
        <dbReference type="Proteomes" id="UP001146351"/>
    </source>
</evidence>